<evidence type="ECO:0000313" key="6">
    <source>
        <dbReference type="Ensembl" id="ENSCSAVP00000004963.1"/>
    </source>
</evidence>
<dbReference type="GeneTree" id="ENSGT00390000016644"/>
<dbReference type="OMA" id="TCEGKMS"/>
<dbReference type="GO" id="GO:0032543">
    <property type="term" value="P:mitochondrial translation"/>
    <property type="evidence" value="ECO:0007669"/>
    <property type="project" value="TreeGrafter"/>
</dbReference>
<proteinExistence type="predicted"/>
<dbReference type="GO" id="GO:0070681">
    <property type="term" value="P:glutaminyl-tRNAGln biosynthesis via transamidation"/>
    <property type="evidence" value="ECO:0007669"/>
    <property type="project" value="TreeGrafter"/>
</dbReference>
<evidence type="ECO:0000256" key="3">
    <source>
        <dbReference type="ARBA" id="ARBA00022840"/>
    </source>
</evidence>
<reference evidence="6" key="2">
    <citation type="submission" date="2025-08" db="UniProtKB">
        <authorList>
            <consortium name="Ensembl"/>
        </authorList>
    </citation>
    <scope>IDENTIFICATION</scope>
</reference>
<dbReference type="HOGENOM" id="CLU_019240_1_0_1"/>
<evidence type="ECO:0000259" key="5">
    <source>
        <dbReference type="Pfam" id="PF02934"/>
    </source>
</evidence>
<dbReference type="InterPro" id="IPR014746">
    <property type="entry name" value="Gln_synth/guanido_kin_cat_dom"/>
</dbReference>
<dbReference type="eggNOG" id="KOG2438">
    <property type="taxonomic scope" value="Eukaryota"/>
</dbReference>
<feature type="domain" description="Aspartyl/Glutamyl-tRNA(Gln) amidotransferase subunit B/E catalytic" evidence="5">
    <location>
        <begin position="7"/>
        <end position="265"/>
    </location>
</feature>
<evidence type="ECO:0000256" key="1">
    <source>
        <dbReference type="ARBA" id="ARBA00022598"/>
    </source>
</evidence>
<dbReference type="PROSITE" id="PS01234">
    <property type="entry name" value="GATB"/>
    <property type="match status" value="1"/>
</dbReference>
<keyword evidence="3" id="KW-0067">ATP-binding</keyword>
<accession>H2YI14</accession>
<keyword evidence="7" id="KW-1185">Reference proteome</keyword>
<keyword evidence="4" id="KW-0648">Protein biosynthesis</keyword>
<dbReference type="Ensembl" id="ENSCSAVT00000005033.1">
    <property type="protein sequence ID" value="ENSCSAVP00000004963.1"/>
    <property type="gene ID" value="ENSCSAVG00000002956.1"/>
</dbReference>
<dbReference type="InParanoid" id="H2YI14"/>
<dbReference type="STRING" id="51511.ENSCSAVP00000004963"/>
<sequence>HSEWKPVIGLEVHAQINSKTKIFSSALNKFMAPPNSLVSQFDASMPGTLPVLNKECVRAAVMTAFALNCNFNLRSTFDRKHYFYADMPHGYQITQHWTPIAFDGHFTFPSSNGMESKSLKIERLQLEQDSGKSLHDEIDNVSLIDLNRAGVGLMEIVTAPELHSATDACAFIHELHLMLCTLGTCEGKMSEGQFRVDVNVSLHKPGEVFGTRAEVKNIAGIKHLQQVVDYEIERQADLLTRGLPVDQETRAFDVANGTTYSMRDK</sequence>
<dbReference type="InterPro" id="IPR017959">
    <property type="entry name" value="Asn/Gln-tRNA_amidoTrfase_suB/E"/>
</dbReference>
<dbReference type="InterPro" id="IPR006075">
    <property type="entry name" value="Asn/Gln-tRNA_Trfase_suB/E_cat"/>
</dbReference>
<organism evidence="6 7">
    <name type="scientific">Ciona savignyi</name>
    <name type="common">Pacific transparent sea squirt</name>
    <dbReference type="NCBI Taxonomy" id="51511"/>
    <lineage>
        <taxon>Eukaryota</taxon>
        <taxon>Metazoa</taxon>
        <taxon>Chordata</taxon>
        <taxon>Tunicata</taxon>
        <taxon>Ascidiacea</taxon>
        <taxon>Phlebobranchia</taxon>
        <taxon>Cionidae</taxon>
        <taxon>Ciona</taxon>
    </lineage>
</organism>
<evidence type="ECO:0000256" key="4">
    <source>
        <dbReference type="ARBA" id="ARBA00022917"/>
    </source>
</evidence>
<dbReference type="InterPro" id="IPR017958">
    <property type="entry name" value="Gln-tRNA_amidoTrfase_suB_CS"/>
</dbReference>
<dbReference type="Proteomes" id="UP000007875">
    <property type="component" value="Unassembled WGS sequence"/>
</dbReference>
<dbReference type="AlphaFoldDB" id="H2YI14"/>
<reference evidence="7" key="1">
    <citation type="submission" date="2003-08" db="EMBL/GenBank/DDBJ databases">
        <authorList>
            <person name="Birren B."/>
            <person name="Nusbaum C."/>
            <person name="Abebe A."/>
            <person name="Abouelleil A."/>
            <person name="Adekoya E."/>
            <person name="Ait-zahra M."/>
            <person name="Allen N."/>
            <person name="Allen T."/>
            <person name="An P."/>
            <person name="Anderson M."/>
            <person name="Anderson S."/>
            <person name="Arachchi H."/>
            <person name="Armbruster J."/>
            <person name="Bachantsang P."/>
            <person name="Baldwin J."/>
            <person name="Barry A."/>
            <person name="Bayul T."/>
            <person name="Blitshsteyn B."/>
            <person name="Bloom T."/>
            <person name="Blye J."/>
            <person name="Boguslavskiy L."/>
            <person name="Borowsky M."/>
            <person name="Boukhgalter B."/>
            <person name="Brunache A."/>
            <person name="Butler J."/>
            <person name="Calixte N."/>
            <person name="Calvo S."/>
            <person name="Camarata J."/>
            <person name="Campo K."/>
            <person name="Chang J."/>
            <person name="Cheshatsang Y."/>
            <person name="Citroen M."/>
            <person name="Collymore A."/>
            <person name="Considine T."/>
            <person name="Cook A."/>
            <person name="Cooke P."/>
            <person name="Corum B."/>
            <person name="Cuomo C."/>
            <person name="David R."/>
            <person name="Dawoe T."/>
            <person name="Degray S."/>
            <person name="Dodge S."/>
            <person name="Dooley K."/>
            <person name="Dorje P."/>
            <person name="Dorjee K."/>
            <person name="Dorris L."/>
            <person name="Duffey N."/>
            <person name="Dupes A."/>
            <person name="Elkins T."/>
            <person name="Engels R."/>
            <person name="Erickson J."/>
            <person name="Farina A."/>
            <person name="Faro S."/>
            <person name="Ferreira P."/>
            <person name="Fischer H."/>
            <person name="Fitzgerald M."/>
            <person name="Foley K."/>
            <person name="Gage D."/>
            <person name="Galagan J."/>
            <person name="Gearin G."/>
            <person name="Gnerre S."/>
            <person name="Gnirke A."/>
            <person name="Goyette A."/>
            <person name="Graham J."/>
            <person name="Grandbois E."/>
            <person name="Gyaltsen K."/>
            <person name="Hafez N."/>
            <person name="Hagopian D."/>
            <person name="Hagos B."/>
            <person name="Hall J."/>
            <person name="Hatcher B."/>
            <person name="Heller A."/>
            <person name="Higgins H."/>
            <person name="Honan T."/>
            <person name="Horn A."/>
            <person name="Houde N."/>
            <person name="Hughes L."/>
            <person name="Hulme W."/>
            <person name="Husby E."/>
            <person name="Iliev I."/>
            <person name="Jaffe D."/>
            <person name="Jones C."/>
            <person name="Kamal M."/>
            <person name="Kamat A."/>
            <person name="Kamvysselis M."/>
            <person name="Karlsson E."/>
            <person name="Kells C."/>
            <person name="Kieu A."/>
            <person name="Kisner P."/>
            <person name="Kodira C."/>
            <person name="Kulbokas E."/>
            <person name="Labutti K."/>
            <person name="Lama D."/>
            <person name="Landers T."/>
            <person name="Leger J."/>
            <person name="Levine S."/>
            <person name="Lewis D."/>
            <person name="Lewis T."/>
            <person name="Lindblad-toh K."/>
            <person name="Liu X."/>
            <person name="Lokyitsang T."/>
            <person name="Lokyitsang Y."/>
            <person name="Lucien O."/>
            <person name="Lui A."/>
            <person name="Ma L.J."/>
            <person name="Mabbitt R."/>
            <person name="Macdonald J."/>
            <person name="Maclean C."/>
            <person name="Major J."/>
            <person name="Manning J."/>
            <person name="Marabella R."/>
            <person name="Maru K."/>
            <person name="Matthews C."/>
            <person name="Mauceli E."/>
            <person name="Mccarthy M."/>
            <person name="Mcdonough S."/>
            <person name="Mcghee T."/>
            <person name="Meldrim J."/>
            <person name="Meneus L."/>
            <person name="Mesirov J."/>
            <person name="Mihalev A."/>
            <person name="Mihova T."/>
            <person name="Mikkelsen T."/>
            <person name="Mlenga V."/>
            <person name="Moru K."/>
            <person name="Mozes J."/>
            <person name="Mulrain L."/>
            <person name="Munson G."/>
            <person name="Naylor J."/>
            <person name="Newes C."/>
            <person name="Nguyen C."/>
            <person name="Nguyen N."/>
            <person name="Nguyen T."/>
            <person name="Nicol R."/>
            <person name="Nielsen C."/>
            <person name="Nizzari M."/>
            <person name="Norbu C."/>
            <person name="Norbu N."/>
            <person name="O'donnell P."/>
            <person name="Okoawo O."/>
            <person name="O'leary S."/>
            <person name="Omotosho B."/>
            <person name="O'neill K."/>
            <person name="Osman S."/>
            <person name="Parker S."/>
            <person name="Perrin D."/>
            <person name="Phunkhang P."/>
            <person name="Piqani B."/>
            <person name="Purcell S."/>
            <person name="Rachupka T."/>
            <person name="Ramasamy U."/>
            <person name="Rameau R."/>
            <person name="Ray V."/>
            <person name="Raymond C."/>
            <person name="Retta R."/>
            <person name="Richardson S."/>
            <person name="Rise C."/>
            <person name="Rodriguez J."/>
            <person name="Rogers J."/>
            <person name="Rogov P."/>
            <person name="Rutman M."/>
            <person name="Schupbach R."/>
            <person name="Seaman C."/>
            <person name="Settipalli S."/>
            <person name="Sharpe T."/>
            <person name="Sheridan J."/>
            <person name="Sherpa N."/>
            <person name="Shi J."/>
            <person name="Smirnov S."/>
            <person name="Smith C."/>
            <person name="Sougnez C."/>
            <person name="Spencer B."/>
            <person name="Stalker J."/>
            <person name="Stange-thomann N."/>
            <person name="Stavropoulos S."/>
            <person name="Stetson K."/>
            <person name="Stone C."/>
            <person name="Stone S."/>
            <person name="Stubbs M."/>
            <person name="Talamas J."/>
            <person name="Tchuinga P."/>
            <person name="Tenzing P."/>
            <person name="Tesfaye S."/>
            <person name="Theodore J."/>
            <person name="Thoulutsang Y."/>
            <person name="Topham K."/>
            <person name="Towey S."/>
            <person name="Tsamla T."/>
            <person name="Tsomo N."/>
            <person name="Vallee D."/>
            <person name="Vassiliev H."/>
            <person name="Venkataraman V."/>
            <person name="Vinson J."/>
            <person name="Vo A."/>
            <person name="Wade C."/>
            <person name="Wang S."/>
            <person name="Wangchuk T."/>
            <person name="Wangdi T."/>
            <person name="Whittaker C."/>
            <person name="Wilkinson J."/>
            <person name="Wu Y."/>
            <person name="Wyman D."/>
            <person name="Yadav S."/>
            <person name="Yang S."/>
            <person name="Yang X."/>
            <person name="Yeager S."/>
            <person name="Yee E."/>
            <person name="Young G."/>
            <person name="Zainoun J."/>
            <person name="Zembeck L."/>
            <person name="Zimmer A."/>
            <person name="Zody M."/>
            <person name="Lander E."/>
        </authorList>
    </citation>
    <scope>NUCLEOTIDE SEQUENCE [LARGE SCALE GENOMIC DNA]</scope>
</reference>
<dbReference type="GO" id="GO:0005524">
    <property type="term" value="F:ATP binding"/>
    <property type="evidence" value="ECO:0007669"/>
    <property type="project" value="UniProtKB-KW"/>
</dbReference>
<keyword evidence="1" id="KW-0436">Ligase</keyword>
<evidence type="ECO:0000313" key="7">
    <source>
        <dbReference type="Proteomes" id="UP000007875"/>
    </source>
</evidence>
<dbReference type="SUPFAM" id="SSF55931">
    <property type="entry name" value="Glutamine synthetase/guanido kinase"/>
    <property type="match status" value="1"/>
</dbReference>
<reference evidence="6" key="3">
    <citation type="submission" date="2025-09" db="UniProtKB">
        <authorList>
            <consortium name="Ensembl"/>
        </authorList>
    </citation>
    <scope>IDENTIFICATION</scope>
</reference>
<evidence type="ECO:0000256" key="2">
    <source>
        <dbReference type="ARBA" id="ARBA00022741"/>
    </source>
</evidence>
<dbReference type="Pfam" id="PF02934">
    <property type="entry name" value="GatB_N"/>
    <property type="match status" value="1"/>
</dbReference>
<dbReference type="PANTHER" id="PTHR11659:SF0">
    <property type="entry name" value="GLUTAMYL-TRNA(GLN) AMIDOTRANSFERASE SUBUNIT B, MITOCHONDRIAL"/>
    <property type="match status" value="1"/>
</dbReference>
<dbReference type="FunCoup" id="H2YI14">
    <property type="interactions" value="56"/>
</dbReference>
<keyword evidence="2" id="KW-0547">Nucleotide-binding</keyword>
<dbReference type="GO" id="GO:0030956">
    <property type="term" value="C:glutamyl-tRNA(Gln) amidotransferase complex"/>
    <property type="evidence" value="ECO:0007669"/>
    <property type="project" value="TreeGrafter"/>
</dbReference>
<protein>
    <recommendedName>
        <fullName evidence="5">Aspartyl/Glutamyl-tRNA(Gln) amidotransferase subunit B/E catalytic domain-containing protein</fullName>
    </recommendedName>
</protein>
<dbReference type="GO" id="GO:0005739">
    <property type="term" value="C:mitochondrion"/>
    <property type="evidence" value="ECO:0007669"/>
    <property type="project" value="TreeGrafter"/>
</dbReference>
<dbReference type="GO" id="GO:0050567">
    <property type="term" value="F:glutaminyl-tRNA synthase (glutamine-hydrolyzing) activity"/>
    <property type="evidence" value="ECO:0007669"/>
    <property type="project" value="TreeGrafter"/>
</dbReference>
<name>H2YI14_CIOSA</name>
<dbReference type="PANTHER" id="PTHR11659">
    <property type="entry name" value="GLUTAMYL-TRNA GLN AMIDOTRANSFERASE SUBUNIT B MITOCHONDRIAL AND PROKARYOTIC PET112-RELATED"/>
    <property type="match status" value="1"/>
</dbReference>